<keyword evidence="5 9" id="KW-0802">TPR repeat</keyword>
<dbReference type="SUPFAM" id="SSF54534">
    <property type="entry name" value="FKBP-like"/>
    <property type="match status" value="3"/>
</dbReference>
<dbReference type="GeneID" id="116195582"/>
<evidence type="ECO:0000259" key="10">
    <source>
        <dbReference type="PROSITE" id="PS50059"/>
    </source>
</evidence>
<feature type="domain" description="PPIase FKBP-type" evidence="10">
    <location>
        <begin position="159"/>
        <end position="249"/>
    </location>
</feature>
<proteinExistence type="inferred from homology"/>
<dbReference type="OrthoDB" id="1902587at2759"/>
<evidence type="ECO:0000256" key="9">
    <source>
        <dbReference type="PROSITE-ProRule" id="PRU00339"/>
    </source>
</evidence>
<feature type="domain" description="PPIase FKBP-type" evidence="10">
    <location>
        <begin position="277"/>
        <end position="334"/>
    </location>
</feature>
<dbReference type="Pfam" id="PF00254">
    <property type="entry name" value="FKBP_C"/>
    <property type="match status" value="3"/>
</dbReference>
<evidence type="ECO:0000256" key="7">
    <source>
        <dbReference type="ARBA" id="ARBA00023235"/>
    </source>
</evidence>
<dbReference type="Pfam" id="PF14559">
    <property type="entry name" value="TPR_19"/>
    <property type="match status" value="1"/>
</dbReference>
<dbReference type="InterPro" id="IPR001179">
    <property type="entry name" value="PPIase_FKBP_dom"/>
</dbReference>
<feature type="domain" description="PPIase FKBP-type" evidence="10">
    <location>
        <begin position="44"/>
        <end position="131"/>
    </location>
</feature>
<comment type="catalytic activity">
    <reaction evidence="1 8">
        <text>[protein]-peptidylproline (omega=180) = [protein]-peptidylproline (omega=0)</text>
        <dbReference type="Rhea" id="RHEA:16237"/>
        <dbReference type="Rhea" id="RHEA-COMP:10747"/>
        <dbReference type="Rhea" id="RHEA-COMP:10748"/>
        <dbReference type="ChEBI" id="CHEBI:83833"/>
        <dbReference type="ChEBI" id="CHEBI:83834"/>
        <dbReference type="EC" id="5.2.1.8"/>
    </reaction>
</comment>
<evidence type="ECO:0000313" key="12">
    <source>
        <dbReference type="RefSeq" id="XP_031380708.1"/>
    </source>
</evidence>
<keyword evidence="11" id="KW-1185">Reference proteome</keyword>
<dbReference type="InterPro" id="IPR011990">
    <property type="entry name" value="TPR-like_helical_dom_sf"/>
</dbReference>
<feature type="repeat" description="TPR" evidence="9">
    <location>
        <begin position="416"/>
        <end position="449"/>
    </location>
</feature>
<evidence type="ECO:0000256" key="4">
    <source>
        <dbReference type="ARBA" id="ARBA00022737"/>
    </source>
</evidence>
<keyword evidence="4" id="KW-0677">Repeat</keyword>
<dbReference type="PROSITE" id="PS50005">
    <property type="entry name" value="TPR"/>
    <property type="match status" value="2"/>
</dbReference>
<feature type="repeat" description="TPR" evidence="9">
    <location>
        <begin position="450"/>
        <end position="483"/>
    </location>
</feature>
<dbReference type="SUPFAM" id="SSF48452">
    <property type="entry name" value="TPR-like"/>
    <property type="match status" value="1"/>
</dbReference>
<gene>
    <name evidence="12" type="primary">LOC116195582</name>
</gene>
<protein>
    <recommendedName>
        <fullName evidence="3 8">peptidylprolyl isomerase</fullName>
        <ecNumber evidence="3 8">5.2.1.8</ecNumber>
    </recommendedName>
</protein>
<accession>A0A6P8CJA3</accession>
<reference evidence="11" key="1">
    <citation type="journal article" date="2020" name="Plant Biotechnol. J.">
        <title>The pomegranate (Punica granatum L.) draft genome dissects genetic divergence between soft- and hard-seeded cultivars.</title>
        <authorList>
            <person name="Luo X."/>
            <person name="Li H."/>
            <person name="Wu Z."/>
            <person name="Yao W."/>
            <person name="Zhao P."/>
            <person name="Cao D."/>
            <person name="Yu H."/>
            <person name="Li K."/>
            <person name="Poudel K."/>
            <person name="Zhao D."/>
            <person name="Zhang F."/>
            <person name="Xia X."/>
            <person name="Chen L."/>
            <person name="Wang Q."/>
            <person name="Jing D."/>
            <person name="Cao S."/>
        </authorList>
    </citation>
    <scope>NUCLEOTIDE SEQUENCE [LARGE SCALE GENOMIC DNA]</scope>
    <source>
        <strain evidence="11">cv. Tunisia</strain>
    </source>
</reference>
<dbReference type="Proteomes" id="UP000515151">
    <property type="component" value="Chromosome 2"/>
</dbReference>
<evidence type="ECO:0000256" key="2">
    <source>
        <dbReference type="ARBA" id="ARBA00006577"/>
    </source>
</evidence>
<dbReference type="GO" id="GO:0003755">
    <property type="term" value="F:peptidyl-prolyl cis-trans isomerase activity"/>
    <property type="evidence" value="ECO:0007669"/>
    <property type="project" value="UniProtKB-KW"/>
</dbReference>
<dbReference type="Gene3D" id="1.25.40.10">
    <property type="entry name" value="Tetratricopeptide repeat domain"/>
    <property type="match status" value="1"/>
</dbReference>
<dbReference type="FunFam" id="1.25.40.10:FF:000008">
    <property type="entry name" value="Peptidylprolyl isomerase"/>
    <property type="match status" value="1"/>
</dbReference>
<dbReference type="PANTHER" id="PTHR46512:SF11">
    <property type="entry name" value="PEPTIDYLPROLYL ISOMERASE"/>
    <property type="match status" value="1"/>
</dbReference>
<dbReference type="RefSeq" id="XP_031380708.1">
    <property type="nucleotide sequence ID" value="XM_031524848.1"/>
</dbReference>
<dbReference type="InterPro" id="IPR046357">
    <property type="entry name" value="PPIase_dom_sf"/>
</dbReference>
<dbReference type="SMART" id="SM00028">
    <property type="entry name" value="TPR"/>
    <property type="match status" value="3"/>
</dbReference>
<dbReference type="InterPro" id="IPR050754">
    <property type="entry name" value="FKBP4/5/8-like"/>
</dbReference>
<organism evidence="11 12">
    <name type="scientific">Punica granatum</name>
    <name type="common">Pomegranate</name>
    <dbReference type="NCBI Taxonomy" id="22663"/>
    <lineage>
        <taxon>Eukaryota</taxon>
        <taxon>Viridiplantae</taxon>
        <taxon>Streptophyta</taxon>
        <taxon>Embryophyta</taxon>
        <taxon>Tracheophyta</taxon>
        <taxon>Spermatophyta</taxon>
        <taxon>Magnoliopsida</taxon>
        <taxon>eudicotyledons</taxon>
        <taxon>Gunneridae</taxon>
        <taxon>Pentapetalae</taxon>
        <taxon>rosids</taxon>
        <taxon>malvids</taxon>
        <taxon>Myrtales</taxon>
        <taxon>Lythraceae</taxon>
        <taxon>Punica</taxon>
    </lineage>
</organism>
<dbReference type="FunFam" id="3.10.50.40:FF:000006">
    <property type="entry name" value="Peptidyl-prolyl cis-trans isomerase"/>
    <property type="match status" value="1"/>
</dbReference>
<reference evidence="12" key="2">
    <citation type="submission" date="2025-08" db="UniProtKB">
        <authorList>
            <consortium name="RefSeq"/>
        </authorList>
    </citation>
    <scope>IDENTIFICATION</scope>
    <source>
        <tissue evidence="12">Leaf</tissue>
    </source>
</reference>
<dbReference type="Gene3D" id="3.10.50.40">
    <property type="match status" value="3"/>
</dbReference>
<dbReference type="PROSITE" id="PS50059">
    <property type="entry name" value="FKBP_PPIASE"/>
    <property type="match status" value="3"/>
</dbReference>
<evidence type="ECO:0000256" key="6">
    <source>
        <dbReference type="ARBA" id="ARBA00023110"/>
    </source>
</evidence>
<evidence type="ECO:0000256" key="1">
    <source>
        <dbReference type="ARBA" id="ARBA00000971"/>
    </source>
</evidence>
<dbReference type="PANTHER" id="PTHR46512">
    <property type="entry name" value="PEPTIDYLPROLYL ISOMERASE"/>
    <property type="match status" value="1"/>
</dbReference>
<keyword evidence="6 8" id="KW-0697">Rotamase</keyword>
<name>A0A6P8CJA3_PUNGR</name>
<evidence type="ECO:0000256" key="5">
    <source>
        <dbReference type="ARBA" id="ARBA00022803"/>
    </source>
</evidence>
<sequence length="516" mass="57962">MAVSSLKSKAQVENYGFCERTIGTDGLRKQILRKGNSWQTPFHGDEVEVHFSGQIEGGAFLDSSRNGSSFKFKLGQCEVIRGWDEGVAMMKKGERAIFTIPPNLAYGELGFPPLIPPDSTLVYDIEMISWSSIRDLTGDGGVLKKIVKEGVGWATPRDGDEVVVKYEARLEDGTVVSKSEEGVEFQLGDGYLCPAMSIAAKTMRRNEKAELSVKFSYGFGYVEDGPTDVERTTSASSNLSIELELLSWKSVIDVMGDKKVLKRIIKAGEGFERPKEGSVIKVAYISKHKDGTVIERRGTMEEPFEFVSLEEQINESLERAIMTMKKGERSIVTVSTSSVVHYEVDLIDFTKEKPFWKMDSREKIEACERNKSIGNSLFKAGNFWQASKKYEKAAKYLDFDHSFTDEEKASANALCSSCYLNNAACKLRLAEYSEASKLCTKVLEIDPSNAKALYRRSQAYLNVSDLEKAEADISRALSIHPNDRDLKLVYKELKEKQREYKVYQAEMSRTILSRMV</sequence>
<evidence type="ECO:0000256" key="3">
    <source>
        <dbReference type="ARBA" id="ARBA00013194"/>
    </source>
</evidence>
<evidence type="ECO:0000256" key="8">
    <source>
        <dbReference type="PROSITE-ProRule" id="PRU00277"/>
    </source>
</evidence>
<evidence type="ECO:0000313" key="11">
    <source>
        <dbReference type="Proteomes" id="UP000515151"/>
    </source>
</evidence>
<keyword evidence="7 8" id="KW-0413">Isomerase</keyword>
<dbReference type="EC" id="5.2.1.8" evidence="3 8"/>
<comment type="similarity">
    <text evidence="2">Belongs to the FKBP-type PPIase family.</text>
</comment>
<dbReference type="InterPro" id="IPR019734">
    <property type="entry name" value="TPR_rpt"/>
</dbReference>
<dbReference type="AlphaFoldDB" id="A0A6P8CJA3"/>